<protein>
    <submittedName>
        <fullName evidence="6">Tyrosinase copper-binding domain-containing protein</fullName>
    </submittedName>
</protein>
<reference evidence="5" key="1">
    <citation type="submission" date="2022-10" db="EMBL/GenBank/DDBJ databases">
        <authorList>
            <person name="Chen Y."/>
            <person name="Dougan E. K."/>
            <person name="Chan C."/>
            <person name="Rhodes N."/>
            <person name="Thang M."/>
        </authorList>
    </citation>
    <scope>NUCLEOTIDE SEQUENCE</scope>
</reference>
<gene>
    <name evidence="5" type="ORF">C1SCF055_LOCUS22493</name>
</gene>
<keyword evidence="2" id="KW-0186">Copper</keyword>
<name>A0A9P1G1G0_9DINO</name>
<evidence type="ECO:0000313" key="6">
    <source>
        <dbReference type="EMBL" id="CAL4783288.1"/>
    </source>
</evidence>
<evidence type="ECO:0000259" key="4">
    <source>
        <dbReference type="PROSITE" id="PS00497"/>
    </source>
</evidence>
<evidence type="ECO:0000313" key="7">
    <source>
        <dbReference type="Proteomes" id="UP001152797"/>
    </source>
</evidence>
<dbReference type="Pfam" id="PF00264">
    <property type="entry name" value="Tyrosinase"/>
    <property type="match status" value="1"/>
</dbReference>
<comment type="caution">
    <text evidence="5">The sequence shown here is derived from an EMBL/GenBank/DDBJ whole genome shotgun (WGS) entry which is preliminary data.</text>
</comment>
<accession>A0A9P1G1G0</accession>
<dbReference type="SUPFAM" id="SSF48056">
    <property type="entry name" value="Di-copper centre-containing domain"/>
    <property type="match status" value="1"/>
</dbReference>
<dbReference type="InterPro" id="IPR008922">
    <property type="entry name" value="Di-copper_centre_dom_sf"/>
</dbReference>
<sequence>VAAKPATLEVPSSKEPQNAVKKTWETLQGSPKKFRNKPRVRREWRTLSQSMKEKVAKAFWIVKETKTLEGRRKYGENFNNHDDMLILHSCATMDPRCDEGHFGPQFMTFHRALLLKYERSLLAVDPTIEAMPYWNMAYDAQDGKYKNNAEKYIFTNNYFGSYYGTGINYQVIDGLFANWPVLEWTAERFGNKSYMAPDNKCIREEYFKGTVPSVCDQCCQLPKALCDCENLPGGATPTYTRRVRAHDDCSPHVARWPEDPDAAGPLGGTYEIVYNEDDFDICTDVSKVQSWMEWQDCIEMSTFMCSQRFGYISGRPGFQKIFVQDILPEMKKRVLASRDPYFDKALRALEDAGSSSADVFQDVLKKLVKEICGDYMLYGYLRNRKFLGHELKTTLPRFFHSQAHIKFGKDLLDVTTSPNEAAAFTGYHSDIDRSSLTWMINAEKANPAMAESFWLYPVNQRITPEQLLKDPQKGLGRGISGPFAIYDVLACGNDTSTYYEYSVGESPWLPGTLLDDVVNSGFAFKNLFDNCAHSDPPPGITCDGGKRGYTHKEILYWTSPERAEYTYDTLEHHYYDVEPVESSSGAI</sequence>
<feature type="non-terminal residue" evidence="5">
    <location>
        <position position="587"/>
    </location>
</feature>
<dbReference type="GO" id="GO:0016491">
    <property type="term" value="F:oxidoreductase activity"/>
    <property type="evidence" value="ECO:0007669"/>
    <property type="project" value="InterPro"/>
</dbReference>
<dbReference type="InterPro" id="IPR050316">
    <property type="entry name" value="Tyrosinase/Hemocyanin"/>
</dbReference>
<dbReference type="Proteomes" id="UP001152797">
    <property type="component" value="Unassembled WGS sequence"/>
</dbReference>
<dbReference type="Gene3D" id="1.10.1280.10">
    <property type="entry name" value="Di-copper center containing domain from catechol oxidase"/>
    <property type="match status" value="1"/>
</dbReference>
<evidence type="ECO:0000256" key="1">
    <source>
        <dbReference type="ARBA" id="ARBA00022723"/>
    </source>
</evidence>
<dbReference type="PANTHER" id="PTHR11474:SF126">
    <property type="entry name" value="TYROSINASE-LIKE PROTEIN TYR-1-RELATED"/>
    <property type="match status" value="1"/>
</dbReference>
<reference evidence="6 7" key="2">
    <citation type="submission" date="2024-05" db="EMBL/GenBank/DDBJ databases">
        <authorList>
            <person name="Chen Y."/>
            <person name="Shah S."/>
            <person name="Dougan E. K."/>
            <person name="Thang M."/>
            <person name="Chan C."/>
        </authorList>
    </citation>
    <scope>NUCLEOTIDE SEQUENCE [LARGE SCALE GENOMIC DNA]</scope>
</reference>
<feature type="domain" description="Tyrosinase copper-binding" evidence="4">
    <location>
        <begin position="101"/>
        <end position="118"/>
    </location>
</feature>
<dbReference type="EMBL" id="CAMXCT030002142">
    <property type="protein sequence ID" value="CAL4783288.1"/>
    <property type="molecule type" value="Genomic_DNA"/>
</dbReference>
<dbReference type="GO" id="GO:0046872">
    <property type="term" value="F:metal ion binding"/>
    <property type="evidence" value="ECO:0007669"/>
    <property type="project" value="UniProtKB-KW"/>
</dbReference>
<keyword evidence="1" id="KW-0479">Metal-binding</keyword>
<organism evidence="5">
    <name type="scientific">Cladocopium goreaui</name>
    <dbReference type="NCBI Taxonomy" id="2562237"/>
    <lineage>
        <taxon>Eukaryota</taxon>
        <taxon>Sar</taxon>
        <taxon>Alveolata</taxon>
        <taxon>Dinophyceae</taxon>
        <taxon>Suessiales</taxon>
        <taxon>Symbiodiniaceae</taxon>
        <taxon>Cladocopium</taxon>
    </lineage>
</organism>
<dbReference type="EMBL" id="CAMXCT020002142">
    <property type="protein sequence ID" value="CAL1149351.1"/>
    <property type="molecule type" value="Genomic_DNA"/>
</dbReference>
<dbReference type="EMBL" id="CAMXCT010002142">
    <property type="protein sequence ID" value="CAI3995976.1"/>
    <property type="molecule type" value="Genomic_DNA"/>
</dbReference>
<dbReference type="AlphaFoldDB" id="A0A9P1G1G0"/>
<evidence type="ECO:0000256" key="3">
    <source>
        <dbReference type="SAM" id="MobiDB-lite"/>
    </source>
</evidence>
<feature type="region of interest" description="Disordered" evidence="3">
    <location>
        <begin position="1"/>
        <end position="20"/>
    </location>
</feature>
<evidence type="ECO:0000256" key="2">
    <source>
        <dbReference type="ARBA" id="ARBA00023008"/>
    </source>
</evidence>
<dbReference type="PROSITE" id="PS00497">
    <property type="entry name" value="TYROSINASE_1"/>
    <property type="match status" value="1"/>
</dbReference>
<keyword evidence="7" id="KW-1185">Reference proteome</keyword>
<dbReference type="OrthoDB" id="6132182at2759"/>
<proteinExistence type="predicted"/>
<dbReference type="PANTHER" id="PTHR11474">
    <property type="entry name" value="TYROSINASE FAMILY MEMBER"/>
    <property type="match status" value="1"/>
</dbReference>
<evidence type="ECO:0000313" key="5">
    <source>
        <dbReference type="EMBL" id="CAI3995976.1"/>
    </source>
</evidence>
<dbReference type="InterPro" id="IPR002227">
    <property type="entry name" value="Tyrosinase_Cu-bd"/>
</dbReference>